<evidence type="ECO:0000256" key="8">
    <source>
        <dbReference type="SAM" id="Phobius"/>
    </source>
</evidence>
<evidence type="ECO:0000313" key="10">
    <source>
        <dbReference type="Proteomes" id="UP000639338"/>
    </source>
</evidence>
<comment type="caution">
    <text evidence="9">The sequence shown here is derived from an EMBL/GenBank/DDBJ whole genome shotgun (WGS) entry which is preliminary data.</text>
</comment>
<name>A0A834Y5M1_APHGI</name>
<feature type="transmembrane region" description="Helical" evidence="8">
    <location>
        <begin position="539"/>
        <end position="566"/>
    </location>
</feature>
<dbReference type="GO" id="GO:0050916">
    <property type="term" value="P:sensory perception of sweet taste"/>
    <property type="evidence" value="ECO:0007669"/>
    <property type="project" value="UniProtKB-ARBA"/>
</dbReference>
<feature type="transmembrane region" description="Helical" evidence="8">
    <location>
        <begin position="241"/>
        <end position="266"/>
    </location>
</feature>
<dbReference type="Pfam" id="PF06151">
    <property type="entry name" value="Trehalose_recp"/>
    <property type="match status" value="2"/>
</dbReference>
<sequence length="866" mass="100803">MDGIIQKSSSDIQNLIDIKSVNSADILPQNPEVIVQARCQINQVHPLITEFNNPECFHRSSIPVLIFSQLFGIFPISRVSNKNPKMLNYNFKSFKTFYSIIVLMAIFYLAFKSVIILFETLTNVDGCSFDTEGIIGAGFSTTFYGSIFLQCLFFFMTPRKWIDLQIKWDDMEKKLNKSNQDPPKLSRKFNTISLIMLIMFIIEHTWWSINTQTPKENDKFCDALWVDVNSSNKFSIGLEEYFLLISGIYPAYIWNFTDIFIILVTFNNHENYWNQLRINYSILSNLVKETDNVLSPLIFLSIGHNFFFICLQLFIGVSDSNESDIVKIYRPFSFVFIVMRTIGVLFSAAKINDHSKNILPIIYQCPRSKYNNETKRLLEQLTCDEVALTGMNFFSITRQFMLTSLIDMMRETSSSQREKNIFNNVKVFSTNQEIFVKPKPFIEISSTDEMVNRLFKFSEVENSESFHQAIQPIIKMSQLFGFFPMSGNDSIYPETLYFNFKSFRVLYSAVILILLAGTFLRSFLYLISTWLQLNSCNSHTIGIVGAILGCVFYGSIFTEYLIFFYLPTKWIKLQQEWQLMEIQLNKFNNNCPKLRWKFNTITIVMILLSTIEHIRRIVEIMAMKEDPKFCDALWADRSPNNSTNKFVNLISNDKFVNMAEEIFLFVINIYTSYIWNFTDLFIMLVSTGLAERYKFLNNIVINTTIWNNHENYWDQLRICYGKLSKLVKNTDQVISPLIFISCTHYFFLICLQLLLWISRDDTVTFAAVFPFFSFGFMVFSTNAVMFSASRINDHSKKILPTVYECPSVEYTNEAKRLQDQMTSDDITLTGLNFFSITRNFMLAVAGTMVTYEIVLLQFSDPKKGVY</sequence>
<evidence type="ECO:0000256" key="6">
    <source>
        <dbReference type="ARBA" id="ARBA00023136"/>
    </source>
</evidence>
<keyword evidence="7" id="KW-0675">Receptor</keyword>
<evidence type="ECO:0000313" key="9">
    <source>
        <dbReference type="EMBL" id="KAF7996931.1"/>
    </source>
</evidence>
<dbReference type="InterPro" id="IPR009318">
    <property type="entry name" value="Gustatory_rcpt"/>
</dbReference>
<comment type="subcellular location">
    <subcellularLocation>
        <location evidence="1">Cell membrane</location>
        <topology evidence="1">Multi-pass membrane protein</topology>
    </subcellularLocation>
</comment>
<evidence type="ECO:0000256" key="7">
    <source>
        <dbReference type="ARBA" id="ARBA00023170"/>
    </source>
</evidence>
<protein>
    <recommendedName>
        <fullName evidence="11">Gustatory receptor</fullName>
    </recommendedName>
</protein>
<dbReference type="PANTHER" id="PTHR21421:SF29">
    <property type="entry name" value="GUSTATORY RECEPTOR 5A FOR TREHALOSE-RELATED"/>
    <property type="match status" value="1"/>
</dbReference>
<dbReference type="EMBL" id="JACMRX010000001">
    <property type="protein sequence ID" value="KAF7996931.1"/>
    <property type="molecule type" value="Genomic_DNA"/>
</dbReference>
<evidence type="ECO:0000256" key="2">
    <source>
        <dbReference type="ARBA" id="ARBA00005327"/>
    </source>
</evidence>
<feature type="transmembrane region" description="Helical" evidence="8">
    <location>
        <begin position="328"/>
        <end position="349"/>
    </location>
</feature>
<dbReference type="Proteomes" id="UP000639338">
    <property type="component" value="Unassembled WGS sequence"/>
</dbReference>
<dbReference type="GO" id="GO:0008527">
    <property type="term" value="F:taste receptor activity"/>
    <property type="evidence" value="ECO:0007669"/>
    <property type="project" value="InterPro"/>
</dbReference>
<proteinExistence type="inferred from homology"/>
<feature type="transmembrane region" description="Helical" evidence="8">
    <location>
        <begin position="763"/>
        <end position="788"/>
    </location>
</feature>
<feature type="transmembrane region" description="Helical" evidence="8">
    <location>
        <begin position="505"/>
        <end position="527"/>
    </location>
</feature>
<keyword evidence="3" id="KW-1003">Cell membrane</keyword>
<keyword evidence="4 8" id="KW-0812">Transmembrane</keyword>
<feature type="transmembrane region" description="Helical" evidence="8">
    <location>
        <begin position="733"/>
        <end position="757"/>
    </location>
</feature>
<evidence type="ECO:0000256" key="5">
    <source>
        <dbReference type="ARBA" id="ARBA00022989"/>
    </source>
</evidence>
<dbReference type="OrthoDB" id="5800391at2759"/>
<evidence type="ECO:0008006" key="11">
    <source>
        <dbReference type="Google" id="ProtNLM"/>
    </source>
</evidence>
<keyword evidence="6 8" id="KW-0472">Membrane</keyword>
<dbReference type="PANTHER" id="PTHR21421">
    <property type="entry name" value="GUSTATORY RECEPTOR"/>
    <property type="match status" value="1"/>
</dbReference>
<comment type="similarity">
    <text evidence="2">Belongs to the insect chemoreceptor superfamily. Gustatory receptor (GR) family. Gr5a subfamily.</text>
</comment>
<evidence type="ECO:0000256" key="4">
    <source>
        <dbReference type="ARBA" id="ARBA00022692"/>
    </source>
</evidence>
<dbReference type="GO" id="GO:0005886">
    <property type="term" value="C:plasma membrane"/>
    <property type="evidence" value="ECO:0007669"/>
    <property type="project" value="UniProtKB-SubCell"/>
</dbReference>
<reference evidence="9 10" key="1">
    <citation type="submission" date="2020-08" db="EMBL/GenBank/DDBJ databases">
        <title>Aphidius gifuensis genome sequencing and assembly.</title>
        <authorList>
            <person name="Du Z."/>
        </authorList>
    </citation>
    <scope>NUCLEOTIDE SEQUENCE [LARGE SCALE GENOMIC DNA]</scope>
    <source>
        <strain evidence="9">YNYX2018</strain>
        <tissue evidence="9">Adults</tissue>
    </source>
</reference>
<feature type="transmembrane region" description="Helical" evidence="8">
    <location>
        <begin position="840"/>
        <end position="858"/>
    </location>
</feature>
<feature type="transmembrane region" description="Helical" evidence="8">
    <location>
        <begin position="293"/>
        <end position="316"/>
    </location>
</feature>
<feature type="transmembrane region" description="Helical" evidence="8">
    <location>
        <begin position="133"/>
        <end position="155"/>
    </location>
</feature>
<evidence type="ECO:0000256" key="1">
    <source>
        <dbReference type="ARBA" id="ARBA00004651"/>
    </source>
</evidence>
<organism evidence="9 10">
    <name type="scientific">Aphidius gifuensis</name>
    <name type="common">Parasitoid wasp</name>
    <dbReference type="NCBI Taxonomy" id="684658"/>
    <lineage>
        <taxon>Eukaryota</taxon>
        <taxon>Metazoa</taxon>
        <taxon>Ecdysozoa</taxon>
        <taxon>Arthropoda</taxon>
        <taxon>Hexapoda</taxon>
        <taxon>Insecta</taxon>
        <taxon>Pterygota</taxon>
        <taxon>Neoptera</taxon>
        <taxon>Endopterygota</taxon>
        <taxon>Hymenoptera</taxon>
        <taxon>Apocrita</taxon>
        <taxon>Ichneumonoidea</taxon>
        <taxon>Braconidae</taxon>
        <taxon>Aphidiinae</taxon>
        <taxon>Aphidius</taxon>
    </lineage>
</organism>
<keyword evidence="5 8" id="KW-1133">Transmembrane helix</keyword>
<accession>A0A834Y5M1</accession>
<keyword evidence="10" id="KW-1185">Reference proteome</keyword>
<feature type="transmembrane region" description="Helical" evidence="8">
    <location>
        <begin position="662"/>
        <end position="685"/>
    </location>
</feature>
<dbReference type="AlphaFoldDB" id="A0A834Y5M1"/>
<feature type="transmembrane region" description="Helical" evidence="8">
    <location>
        <begin position="189"/>
        <end position="209"/>
    </location>
</feature>
<gene>
    <name evidence="9" type="ORF">HCN44_002577</name>
</gene>
<feature type="transmembrane region" description="Helical" evidence="8">
    <location>
        <begin position="97"/>
        <end position="118"/>
    </location>
</feature>
<evidence type="ECO:0000256" key="3">
    <source>
        <dbReference type="ARBA" id="ARBA00022475"/>
    </source>
</evidence>